<dbReference type="EnsemblPlants" id="Pp3c12_13830V3.1">
    <property type="protein sequence ID" value="Pp3c12_13830V3.1"/>
    <property type="gene ID" value="Pp3c12_13830"/>
</dbReference>
<keyword evidence="4" id="KW-1185">Reference proteome</keyword>
<sequence length="224" mass="24596">MCGHEYGGSKMVQIVEKRALCKSCDVLCLFQHITNKDINNYINIISHKVCKVQKCGLRNFHAQQNTIRYTACVSLDPCSPHAMALVFLSSSKMRCLLLIVAPLCVVSAATGDGGIEAGSRLRGSPSRQLLHTVTGECCTLQSSDRPNPPVLTWRCCDAFTTYACPCAEYINNSTTNCWRNLFTYLTLAGNYPEQLFLSCFKTYLCIVPSPVPLSAPLVTTVGDP</sequence>
<dbReference type="Pfam" id="PF26578">
    <property type="entry name" value="LLG1"/>
    <property type="match status" value="1"/>
</dbReference>
<name>A0A2K1JQP8_PHYPA</name>
<reference evidence="3" key="3">
    <citation type="submission" date="2020-12" db="UniProtKB">
        <authorList>
            <consortium name="EnsemblPlants"/>
        </authorList>
    </citation>
    <scope>IDENTIFICATION</scope>
</reference>
<organism evidence="2">
    <name type="scientific">Physcomitrium patens</name>
    <name type="common">Spreading-leaved earth moss</name>
    <name type="synonym">Physcomitrella patens</name>
    <dbReference type="NCBI Taxonomy" id="3218"/>
    <lineage>
        <taxon>Eukaryota</taxon>
        <taxon>Viridiplantae</taxon>
        <taxon>Streptophyta</taxon>
        <taxon>Embryophyta</taxon>
        <taxon>Bryophyta</taxon>
        <taxon>Bryophytina</taxon>
        <taxon>Bryopsida</taxon>
        <taxon>Funariidae</taxon>
        <taxon>Funariales</taxon>
        <taxon>Funariaceae</taxon>
        <taxon>Physcomitrium</taxon>
    </lineage>
</organism>
<dbReference type="InterPro" id="IPR058888">
    <property type="entry name" value="LLG1-like"/>
</dbReference>
<evidence type="ECO:0000313" key="3">
    <source>
        <dbReference type="EnsemblPlants" id="Pp3c12_13830V3.1"/>
    </source>
</evidence>
<proteinExistence type="predicted"/>
<dbReference type="EMBL" id="ABEU02000012">
    <property type="protein sequence ID" value="PNR43858.1"/>
    <property type="molecule type" value="Genomic_DNA"/>
</dbReference>
<evidence type="ECO:0000313" key="4">
    <source>
        <dbReference type="Proteomes" id="UP000006727"/>
    </source>
</evidence>
<dbReference type="InParanoid" id="A0A2K1JQP8"/>
<reference evidence="2 4" key="2">
    <citation type="journal article" date="2018" name="Plant J.">
        <title>The Physcomitrella patens chromosome-scale assembly reveals moss genome structure and evolution.</title>
        <authorList>
            <person name="Lang D."/>
            <person name="Ullrich K.K."/>
            <person name="Murat F."/>
            <person name="Fuchs J."/>
            <person name="Jenkins J."/>
            <person name="Haas F.B."/>
            <person name="Piednoel M."/>
            <person name="Gundlach H."/>
            <person name="Van Bel M."/>
            <person name="Meyberg R."/>
            <person name="Vives C."/>
            <person name="Morata J."/>
            <person name="Symeonidi A."/>
            <person name="Hiss M."/>
            <person name="Muchero W."/>
            <person name="Kamisugi Y."/>
            <person name="Saleh O."/>
            <person name="Blanc G."/>
            <person name="Decker E.L."/>
            <person name="van Gessel N."/>
            <person name="Grimwood J."/>
            <person name="Hayes R.D."/>
            <person name="Graham S.W."/>
            <person name="Gunter L.E."/>
            <person name="McDaniel S.F."/>
            <person name="Hoernstein S.N.W."/>
            <person name="Larsson A."/>
            <person name="Li F.W."/>
            <person name="Perroud P.F."/>
            <person name="Phillips J."/>
            <person name="Ranjan P."/>
            <person name="Rokshar D.S."/>
            <person name="Rothfels C.J."/>
            <person name="Schneider L."/>
            <person name="Shu S."/>
            <person name="Stevenson D.W."/>
            <person name="Thummler F."/>
            <person name="Tillich M."/>
            <person name="Villarreal Aguilar J.C."/>
            <person name="Widiez T."/>
            <person name="Wong G.K."/>
            <person name="Wymore A."/>
            <person name="Zhang Y."/>
            <person name="Zimmer A.D."/>
            <person name="Quatrano R.S."/>
            <person name="Mayer K.F.X."/>
            <person name="Goodstein D."/>
            <person name="Casacuberta J.M."/>
            <person name="Vandepoele K."/>
            <person name="Reski R."/>
            <person name="Cuming A.C."/>
            <person name="Tuskan G.A."/>
            <person name="Maumus F."/>
            <person name="Salse J."/>
            <person name="Schmutz J."/>
            <person name="Rensing S.A."/>
        </authorList>
    </citation>
    <scope>NUCLEOTIDE SEQUENCE [LARGE SCALE GENOMIC DNA]</scope>
    <source>
        <strain evidence="3 4">cv. Gransden 2004</strain>
    </source>
</reference>
<dbReference type="PANTHER" id="PTHR31533:SF2">
    <property type="entry name" value="GPI-ANCHORED PROTEIN LLG1"/>
    <property type="match status" value="1"/>
</dbReference>
<gene>
    <name evidence="2" type="ORF">PHYPA_016241</name>
</gene>
<dbReference type="PANTHER" id="PTHR31533">
    <property type="entry name" value="GPI-ANCHORED PROTEIN LLG1-RELATED-RELATED"/>
    <property type="match status" value="1"/>
</dbReference>
<protein>
    <recommendedName>
        <fullName evidence="1">GPI-anchored protein LLG1-like domain-containing protein</fullName>
    </recommendedName>
</protein>
<dbReference type="AlphaFoldDB" id="A0A2K1JQP8"/>
<dbReference type="InterPro" id="IPR039307">
    <property type="entry name" value="LORELEI-like"/>
</dbReference>
<evidence type="ECO:0000313" key="2">
    <source>
        <dbReference type="EMBL" id="PNR43858.1"/>
    </source>
</evidence>
<accession>A0A2K1JQP8</accession>
<dbReference type="Gramene" id="Pp3c12_13830V3.1">
    <property type="protein sequence ID" value="Pp3c12_13830V3.1"/>
    <property type="gene ID" value="Pp3c12_13830"/>
</dbReference>
<reference evidence="2 4" key="1">
    <citation type="journal article" date="2008" name="Science">
        <title>The Physcomitrella genome reveals evolutionary insights into the conquest of land by plants.</title>
        <authorList>
            <person name="Rensing S."/>
            <person name="Lang D."/>
            <person name="Zimmer A."/>
            <person name="Terry A."/>
            <person name="Salamov A."/>
            <person name="Shapiro H."/>
            <person name="Nishiyama T."/>
            <person name="Perroud P.-F."/>
            <person name="Lindquist E."/>
            <person name="Kamisugi Y."/>
            <person name="Tanahashi T."/>
            <person name="Sakakibara K."/>
            <person name="Fujita T."/>
            <person name="Oishi K."/>
            <person name="Shin-I T."/>
            <person name="Kuroki Y."/>
            <person name="Toyoda A."/>
            <person name="Suzuki Y."/>
            <person name="Hashimoto A."/>
            <person name="Yamaguchi K."/>
            <person name="Sugano A."/>
            <person name="Kohara Y."/>
            <person name="Fujiyama A."/>
            <person name="Anterola A."/>
            <person name="Aoki S."/>
            <person name="Ashton N."/>
            <person name="Barbazuk W.B."/>
            <person name="Barker E."/>
            <person name="Bennetzen J."/>
            <person name="Bezanilla M."/>
            <person name="Blankenship R."/>
            <person name="Cho S.H."/>
            <person name="Dutcher S."/>
            <person name="Estelle M."/>
            <person name="Fawcett J.A."/>
            <person name="Gundlach H."/>
            <person name="Hanada K."/>
            <person name="Heyl A."/>
            <person name="Hicks K.A."/>
            <person name="Hugh J."/>
            <person name="Lohr M."/>
            <person name="Mayer K."/>
            <person name="Melkozernov A."/>
            <person name="Murata T."/>
            <person name="Nelson D."/>
            <person name="Pils B."/>
            <person name="Prigge M."/>
            <person name="Reiss B."/>
            <person name="Renner T."/>
            <person name="Rombauts S."/>
            <person name="Rushton P."/>
            <person name="Sanderfoot A."/>
            <person name="Schween G."/>
            <person name="Shiu S.-H."/>
            <person name="Stueber K."/>
            <person name="Theodoulou F.L."/>
            <person name="Tu H."/>
            <person name="Van de Peer Y."/>
            <person name="Verrier P.J."/>
            <person name="Waters E."/>
            <person name="Wood A."/>
            <person name="Yang L."/>
            <person name="Cove D."/>
            <person name="Cuming A."/>
            <person name="Hasebe M."/>
            <person name="Lucas S."/>
            <person name="Mishler D.B."/>
            <person name="Reski R."/>
            <person name="Grigoriev I."/>
            <person name="Quatrano R.S."/>
            <person name="Boore J.L."/>
        </authorList>
    </citation>
    <scope>NUCLEOTIDE SEQUENCE [LARGE SCALE GENOMIC DNA]</scope>
    <source>
        <strain evidence="3 4">cv. Gransden 2004</strain>
    </source>
</reference>
<evidence type="ECO:0000259" key="1">
    <source>
        <dbReference type="Pfam" id="PF26578"/>
    </source>
</evidence>
<feature type="domain" description="GPI-anchored protein LLG1-like" evidence="1">
    <location>
        <begin position="152"/>
        <end position="199"/>
    </location>
</feature>
<dbReference type="PaxDb" id="3218-PP1S70_253V6.1"/>
<dbReference type="Proteomes" id="UP000006727">
    <property type="component" value="Chromosome 12"/>
</dbReference>